<evidence type="ECO:0000313" key="2">
    <source>
        <dbReference type="EMBL" id="EGT32172.1"/>
    </source>
</evidence>
<reference evidence="3" key="1">
    <citation type="submission" date="2011-07" db="EMBL/GenBank/DDBJ databases">
        <authorList>
            <consortium name="Caenorhabditis brenneri Sequencing and Analysis Consortium"/>
            <person name="Wilson R.K."/>
        </authorList>
    </citation>
    <scope>NUCLEOTIDE SEQUENCE [LARGE SCALE GENOMIC DNA]</scope>
    <source>
        <strain evidence="3">PB2801</strain>
    </source>
</reference>
<gene>
    <name evidence="2" type="ORF">CAEBREN_07055</name>
</gene>
<proteinExistence type="predicted"/>
<dbReference type="AlphaFoldDB" id="G0NJ78"/>
<evidence type="ECO:0000256" key="1">
    <source>
        <dbReference type="SAM" id="Coils"/>
    </source>
</evidence>
<name>G0NJ78_CAEBE</name>
<dbReference type="InParanoid" id="G0NJ78"/>
<sequence length="330" mass="38539">MPLVAPSNLDIHSCASLITEDKREDYQNRKKQAESIMKRSLPHHLTSFVDGHQLFSHYLVTHTTDIQRAGIFPFRADASTALHDTNPMEIQHIREYVSSVEDEFDEKITDLALLDIQLEKYLEKYEQLQERIRSLHSQCISHLAVLKSRCDRLQMVVNSSLEDNNPQRTDFLTRINEWQANLQQAVDDFEIPFYPESDYSRRTVDLFMNILGQIQTARKAVLSRMSVLENEEVPHLKRLYDKIREDMDSYATVSSNYASRCINIYREACAAENESAIRLMKMKHFIKRKEDEEVLFTNVENMLRHKYSDVSNLEIEISLGCIHISKESHV</sequence>
<feature type="coiled-coil region" evidence="1">
    <location>
        <begin position="111"/>
        <end position="138"/>
    </location>
</feature>
<dbReference type="Proteomes" id="UP000008068">
    <property type="component" value="Unassembled WGS sequence"/>
</dbReference>
<protein>
    <submittedName>
        <fullName evidence="2">Uncharacterized protein</fullName>
    </submittedName>
</protein>
<dbReference type="HOGENOM" id="CLU_842592_0_0_1"/>
<keyword evidence="3" id="KW-1185">Reference proteome</keyword>
<dbReference type="EMBL" id="GL379894">
    <property type="protein sequence ID" value="EGT32172.1"/>
    <property type="molecule type" value="Genomic_DNA"/>
</dbReference>
<organism evidence="3">
    <name type="scientific">Caenorhabditis brenneri</name>
    <name type="common">Nematode worm</name>
    <dbReference type="NCBI Taxonomy" id="135651"/>
    <lineage>
        <taxon>Eukaryota</taxon>
        <taxon>Metazoa</taxon>
        <taxon>Ecdysozoa</taxon>
        <taxon>Nematoda</taxon>
        <taxon>Chromadorea</taxon>
        <taxon>Rhabditida</taxon>
        <taxon>Rhabditina</taxon>
        <taxon>Rhabditomorpha</taxon>
        <taxon>Rhabditoidea</taxon>
        <taxon>Rhabditidae</taxon>
        <taxon>Peloderinae</taxon>
        <taxon>Caenorhabditis</taxon>
    </lineage>
</organism>
<accession>G0NJ78</accession>
<keyword evidence="1" id="KW-0175">Coiled coil</keyword>
<evidence type="ECO:0000313" key="3">
    <source>
        <dbReference type="Proteomes" id="UP000008068"/>
    </source>
</evidence>